<dbReference type="PROSITE" id="PS51273">
    <property type="entry name" value="GATASE_TYPE_1"/>
    <property type="match status" value="1"/>
</dbReference>
<dbReference type="EMBL" id="ACDP02000028">
    <property type="protein sequence ID" value="EEO27274.1"/>
    <property type="molecule type" value="Genomic_DNA"/>
</dbReference>
<dbReference type="Gene3D" id="3.40.50.880">
    <property type="match status" value="1"/>
</dbReference>
<dbReference type="Gene3D" id="3.40.50.620">
    <property type="entry name" value="HUPs"/>
    <property type="match status" value="1"/>
</dbReference>
<dbReference type="HAMAP" id="MF_00344">
    <property type="entry name" value="GMP_synthase"/>
    <property type="match status" value="1"/>
</dbReference>
<keyword evidence="7 11" id="KW-0332">GMP biosynthesis</keyword>
<dbReference type="FunFam" id="3.40.50.880:FF:000001">
    <property type="entry name" value="GMP synthase [glutamine-hydrolyzing]"/>
    <property type="match status" value="1"/>
</dbReference>
<comment type="subunit">
    <text evidence="11">Homodimer.</text>
</comment>
<feature type="active site" evidence="11">
    <location>
        <position position="180"/>
    </location>
</feature>
<evidence type="ECO:0000256" key="5">
    <source>
        <dbReference type="ARBA" id="ARBA00022598"/>
    </source>
</evidence>
<dbReference type="FunFam" id="3.30.300.10:FF:000002">
    <property type="entry name" value="GMP synthase [glutamine-hydrolyzing]"/>
    <property type="match status" value="1"/>
</dbReference>
<dbReference type="Gene3D" id="3.30.300.10">
    <property type="match status" value="1"/>
</dbReference>
<feature type="binding site" evidence="12">
    <location>
        <begin position="234"/>
        <end position="240"/>
    </location>
    <ligand>
        <name>ATP</name>
        <dbReference type="ChEBI" id="CHEBI:30616"/>
    </ligand>
</feature>
<dbReference type="Pfam" id="PF00958">
    <property type="entry name" value="GMP_synt_C"/>
    <property type="match status" value="1"/>
</dbReference>
<reference evidence="14" key="1">
    <citation type="submission" date="2011-10" db="EMBL/GenBank/DDBJ databases">
        <title>The Genome Sequence of Oxalobacter formigenes HOxBLS.</title>
        <authorList>
            <consortium name="The Broad Institute Genome Sequencing Platform"/>
            <person name="Earl A."/>
            <person name="Ward D."/>
            <person name="Feldgarden M."/>
            <person name="Gevers D."/>
            <person name="Allison M.J."/>
            <person name="Humphrey S."/>
            <person name="Young S.K."/>
            <person name="Zeng Q."/>
            <person name="Gargeya S."/>
            <person name="Fitzgerald M."/>
            <person name="Haas B."/>
            <person name="Abouelleil A."/>
            <person name="Alvarado L."/>
            <person name="Arachchi H.M."/>
            <person name="Berlin A."/>
            <person name="Brown A."/>
            <person name="Chapman S.B."/>
            <person name="Chen Z."/>
            <person name="Dunbar C."/>
            <person name="Freedman E."/>
            <person name="Gearin G."/>
            <person name="Goldberg J."/>
            <person name="Griggs A."/>
            <person name="Gujja S."/>
            <person name="Heiman D."/>
            <person name="Howarth C."/>
            <person name="Larson L."/>
            <person name="Lui A."/>
            <person name="MacDonald P.J.P."/>
            <person name="Montmayeur A."/>
            <person name="Murphy C."/>
            <person name="Neiman D."/>
            <person name="Pearson M."/>
            <person name="Priest M."/>
            <person name="Roberts A."/>
            <person name="Saif S."/>
            <person name="Shea T."/>
            <person name="Shenoy N."/>
            <person name="Sisk P."/>
            <person name="Stolte C."/>
            <person name="Sykes S."/>
            <person name="Wortman J."/>
            <person name="Nusbaum C."/>
            <person name="Birren B."/>
        </authorList>
    </citation>
    <scope>NUCLEOTIDE SEQUENCE [LARGE SCALE GENOMIC DNA]</scope>
    <source>
        <strain evidence="14">HOxBLS</strain>
    </source>
</reference>
<dbReference type="GO" id="GO:0005524">
    <property type="term" value="F:ATP binding"/>
    <property type="evidence" value="ECO:0007669"/>
    <property type="project" value="UniProtKB-UniRule"/>
</dbReference>
<evidence type="ECO:0000256" key="7">
    <source>
        <dbReference type="ARBA" id="ARBA00022749"/>
    </source>
</evidence>
<dbReference type="NCBIfam" id="TIGR00888">
    <property type="entry name" value="guaA_Nterm"/>
    <property type="match status" value="1"/>
</dbReference>
<dbReference type="Proteomes" id="UP000003973">
    <property type="component" value="Unassembled WGS sequence"/>
</dbReference>
<evidence type="ECO:0000256" key="3">
    <source>
        <dbReference type="ARBA" id="ARBA00012746"/>
    </source>
</evidence>
<evidence type="ECO:0000259" key="13">
    <source>
        <dbReference type="PROSITE" id="PS51553"/>
    </source>
</evidence>
<dbReference type="InterPro" id="IPR029062">
    <property type="entry name" value="Class_I_gatase-like"/>
</dbReference>
<dbReference type="SUPFAM" id="SSF52402">
    <property type="entry name" value="Adenine nucleotide alpha hydrolases-like"/>
    <property type="match status" value="1"/>
</dbReference>
<gene>
    <name evidence="11" type="primary">guaA</name>
    <name evidence="14" type="ORF">OFAG_00427</name>
</gene>
<dbReference type="SUPFAM" id="SSF54810">
    <property type="entry name" value="GMP synthetase C-terminal dimerisation domain"/>
    <property type="match status" value="1"/>
</dbReference>
<comment type="caution">
    <text evidence="14">The sequence shown here is derived from an EMBL/GenBank/DDBJ whole genome shotgun (WGS) entry which is preliminary data.</text>
</comment>
<evidence type="ECO:0000313" key="15">
    <source>
        <dbReference type="Proteomes" id="UP000003973"/>
    </source>
</evidence>
<evidence type="ECO:0000256" key="10">
    <source>
        <dbReference type="ARBA" id="ARBA00022962"/>
    </source>
</evidence>
<dbReference type="NCBIfam" id="NF000848">
    <property type="entry name" value="PRK00074.1"/>
    <property type="match status" value="1"/>
</dbReference>
<dbReference type="InterPro" id="IPR014729">
    <property type="entry name" value="Rossmann-like_a/b/a_fold"/>
</dbReference>
<dbReference type="Pfam" id="PF00117">
    <property type="entry name" value="GATase"/>
    <property type="match status" value="1"/>
</dbReference>
<comment type="pathway">
    <text evidence="2 11">Purine metabolism; GMP biosynthesis; GMP from XMP (L-Gln route): step 1/1.</text>
</comment>
<dbReference type="CDD" id="cd01742">
    <property type="entry name" value="GATase1_GMP_Synthase"/>
    <property type="match status" value="1"/>
</dbReference>
<sequence>MHSRILILDFGSQVTQLIARRVREAGVFSEVVPYDVSPDFIRDYARDGSLKGVILSGGQNSVTESDTPRVPQAVFELGVPVLGICYGMQAMAAQLGGKVENGKVREFGYAEVRTRHHTRLLEGIADSILDDGTNLLKVWMSHGDKVTEIPPGFVIMLSNDACPIAGMADESRRFYALQFHPEVTHTVQGKAIINRFVHDICGAKADWNMPDYVSEAIESIRKKVGKDDVILGLSGGVDSSVAAALIHRAIGDQLTCVFVDHGLLRLNEGKTVMDMFAKNLGVKVIHVDASEQFMSKLADVTDPEEKRKIIGREFVEVFQNEAGKISNAKWLAQGTIYPDVIESAGKGKKGQTIKSHHNVGGLPDTLNLQLLEPLRELFKDEVRELGLALGLPREMVYRHPFPGPGLGVRILGEVRKEYADLLREADAIFIEELWKTPSGTVSEKGAPLSWYDATSQAFAVFLPVKSVGVMGDGRTYEYVVALRAVQTQDFMTAHWAHLPHELLGKVSNRIINEVRGINRVVYDISGKPPATIEWE</sequence>
<dbReference type="AlphaFoldDB" id="C3X238"/>
<evidence type="ECO:0000256" key="12">
    <source>
        <dbReference type="PROSITE-ProRule" id="PRU00886"/>
    </source>
</evidence>
<keyword evidence="9 11" id="KW-0067">ATP-binding</keyword>
<dbReference type="eggNOG" id="COG0519">
    <property type="taxonomic scope" value="Bacteria"/>
</dbReference>
<name>C3X238_9BURK</name>
<evidence type="ECO:0000256" key="8">
    <source>
        <dbReference type="ARBA" id="ARBA00022755"/>
    </source>
</evidence>
<evidence type="ECO:0000256" key="6">
    <source>
        <dbReference type="ARBA" id="ARBA00022741"/>
    </source>
</evidence>
<feature type="active site" evidence="11">
    <location>
        <position position="182"/>
    </location>
</feature>
<dbReference type="InterPro" id="IPR004739">
    <property type="entry name" value="GMP_synth_GATase"/>
</dbReference>
<keyword evidence="5 11" id="KW-0436">Ligase</keyword>
<dbReference type="HOGENOM" id="CLU_014340_0_5_4"/>
<dbReference type="GO" id="GO:0003921">
    <property type="term" value="F:GMP synthase activity"/>
    <property type="evidence" value="ECO:0007669"/>
    <property type="project" value="InterPro"/>
</dbReference>
<evidence type="ECO:0000313" key="14">
    <source>
        <dbReference type="EMBL" id="EEO27274.1"/>
    </source>
</evidence>
<dbReference type="Pfam" id="PF02540">
    <property type="entry name" value="NAD_synthase"/>
    <property type="match status" value="1"/>
</dbReference>
<dbReference type="PRINTS" id="PR00096">
    <property type="entry name" value="GATASE"/>
</dbReference>
<dbReference type="SUPFAM" id="SSF52317">
    <property type="entry name" value="Class I glutamine amidotransferase-like"/>
    <property type="match status" value="1"/>
</dbReference>
<evidence type="ECO:0000256" key="2">
    <source>
        <dbReference type="ARBA" id="ARBA00005153"/>
    </source>
</evidence>
<dbReference type="GO" id="GO:0005829">
    <property type="term" value="C:cytosol"/>
    <property type="evidence" value="ECO:0007669"/>
    <property type="project" value="TreeGrafter"/>
</dbReference>
<dbReference type="InterPro" id="IPR022310">
    <property type="entry name" value="NAD/GMP_synthase"/>
</dbReference>
<keyword evidence="8 11" id="KW-0658">Purine biosynthesis</keyword>
<dbReference type="InterPro" id="IPR025777">
    <property type="entry name" value="GMPS_ATP_PPase_dom"/>
</dbReference>
<keyword evidence="10 11" id="KW-0315">Glutamine amidotransferase</keyword>
<dbReference type="InterPro" id="IPR022955">
    <property type="entry name" value="GMP_synthase"/>
</dbReference>
<dbReference type="NCBIfam" id="TIGR00884">
    <property type="entry name" value="guaA_Cterm"/>
    <property type="match status" value="1"/>
</dbReference>
<keyword evidence="15" id="KW-1185">Reference proteome</keyword>
<proteinExistence type="inferred from homology"/>
<dbReference type="PANTHER" id="PTHR11922:SF2">
    <property type="entry name" value="GMP SYNTHASE [GLUTAMINE-HYDROLYZING]"/>
    <property type="match status" value="1"/>
</dbReference>
<feature type="domain" description="GMPS ATP-PPase" evidence="13">
    <location>
        <begin position="207"/>
        <end position="398"/>
    </location>
</feature>
<evidence type="ECO:0000256" key="11">
    <source>
        <dbReference type="HAMAP-Rule" id="MF_00344"/>
    </source>
</evidence>
<dbReference type="InterPro" id="IPR001674">
    <property type="entry name" value="GMP_synth_C"/>
</dbReference>
<dbReference type="CDD" id="cd01997">
    <property type="entry name" value="GMP_synthase_C"/>
    <property type="match status" value="1"/>
</dbReference>
<accession>C3X238</accession>
<comment type="catalytic activity">
    <reaction evidence="11">
        <text>XMP + L-glutamine + ATP + H2O = GMP + L-glutamate + AMP + diphosphate + 2 H(+)</text>
        <dbReference type="Rhea" id="RHEA:11680"/>
        <dbReference type="ChEBI" id="CHEBI:15377"/>
        <dbReference type="ChEBI" id="CHEBI:15378"/>
        <dbReference type="ChEBI" id="CHEBI:29985"/>
        <dbReference type="ChEBI" id="CHEBI:30616"/>
        <dbReference type="ChEBI" id="CHEBI:33019"/>
        <dbReference type="ChEBI" id="CHEBI:57464"/>
        <dbReference type="ChEBI" id="CHEBI:58115"/>
        <dbReference type="ChEBI" id="CHEBI:58359"/>
        <dbReference type="ChEBI" id="CHEBI:456215"/>
        <dbReference type="EC" id="6.3.5.2"/>
    </reaction>
</comment>
<dbReference type="UniPathway" id="UPA00189">
    <property type="reaction ID" value="UER00296"/>
</dbReference>
<dbReference type="EC" id="6.3.5.2" evidence="3 11"/>
<comment type="function">
    <text evidence="1 11">Catalyzes the synthesis of GMP from XMP.</text>
</comment>
<evidence type="ECO:0000256" key="1">
    <source>
        <dbReference type="ARBA" id="ARBA00002332"/>
    </source>
</evidence>
<evidence type="ECO:0000256" key="9">
    <source>
        <dbReference type="ARBA" id="ARBA00022840"/>
    </source>
</evidence>
<dbReference type="RefSeq" id="WP_005876191.1">
    <property type="nucleotide sequence ID" value="NZ_CABMNL010000001.1"/>
</dbReference>
<dbReference type="FunFam" id="3.40.50.620:FF:000001">
    <property type="entry name" value="GMP synthase [glutamine-hydrolyzing]"/>
    <property type="match status" value="1"/>
</dbReference>
<dbReference type="PANTHER" id="PTHR11922">
    <property type="entry name" value="GMP SYNTHASE-RELATED"/>
    <property type="match status" value="1"/>
</dbReference>
<keyword evidence="6 11" id="KW-0547">Nucleotide-binding</keyword>
<dbReference type="PROSITE" id="PS51553">
    <property type="entry name" value="GMPS_ATP_PPASE"/>
    <property type="match status" value="1"/>
</dbReference>
<feature type="active site" description="Nucleophile" evidence="11">
    <location>
        <position position="85"/>
    </location>
</feature>
<dbReference type="InterPro" id="IPR017926">
    <property type="entry name" value="GATASE"/>
</dbReference>
<protein>
    <recommendedName>
        <fullName evidence="4 11">GMP synthase [glutamine-hydrolyzing]</fullName>
        <ecNumber evidence="3 11">6.3.5.2</ecNumber>
    </recommendedName>
    <alternativeName>
        <fullName evidence="11">GMP synthetase</fullName>
    </alternativeName>
    <alternativeName>
        <fullName evidence="11">Glutamine amidotransferase</fullName>
    </alternativeName>
</protein>
<organism evidence="14 15">
    <name type="scientific">Oxalobacter paraformigenes</name>
    <dbReference type="NCBI Taxonomy" id="556268"/>
    <lineage>
        <taxon>Bacteria</taxon>
        <taxon>Pseudomonadati</taxon>
        <taxon>Pseudomonadota</taxon>
        <taxon>Betaproteobacteria</taxon>
        <taxon>Burkholderiales</taxon>
        <taxon>Oxalobacteraceae</taxon>
        <taxon>Oxalobacter</taxon>
    </lineage>
</organism>
<evidence type="ECO:0000256" key="4">
    <source>
        <dbReference type="ARBA" id="ARBA00021562"/>
    </source>
</evidence>